<proteinExistence type="predicted"/>
<accession>A0ABQ5Z4R7</accession>
<keyword evidence="2" id="KW-1185">Reference proteome</keyword>
<evidence type="ECO:0000313" key="1">
    <source>
        <dbReference type="EMBL" id="GLR46954.1"/>
    </source>
</evidence>
<reference evidence="2" key="1">
    <citation type="journal article" date="2019" name="Int. J. Syst. Evol. Microbiol.">
        <title>The Global Catalogue of Microorganisms (GCM) 10K type strain sequencing project: providing services to taxonomists for standard genome sequencing and annotation.</title>
        <authorList>
            <consortium name="The Broad Institute Genomics Platform"/>
            <consortium name="The Broad Institute Genome Sequencing Center for Infectious Disease"/>
            <person name="Wu L."/>
            <person name="Ma J."/>
        </authorList>
    </citation>
    <scope>NUCLEOTIDE SEQUENCE [LARGE SCALE GENOMIC DNA]</scope>
    <source>
        <strain evidence="2">NBRC 102146</strain>
    </source>
</reference>
<sequence length="77" mass="8074">MLEIPVNSGSNWSSSSLGIGGGADGLSDAHAVIAAIIVPTTNRRKRKLENNFFEVNAELLGTECIFISAAAIARTTK</sequence>
<organism evidence="1 2">
    <name type="scientific">Sphingomonas astaxanthinifaciens DSM 22298</name>
    <dbReference type="NCBI Taxonomy" id="1123267"/>
    <lineage>
        <taxon>Bacteria</taxon>
        <taxon>Pseudomonadati</taxon>
        <taxon>Pseudomonadota</taxon>
        <taxon>Alphaproteobacteria</taxon>
        <taxon>Sphingomonadales</taxon>
        <taxon>Sphingomonadaceae</taxon>
        <taxon>Sphingomonas</taxon>
    </lineage>
</organism>
<protein>
    <submittedName>
        <fullName evidence="1">Uncharacterized protein</fullName>
    </submittedName>
</protein>
<dbReference type="Proteomes" id="UP001156703">
    <property type="component" value="Unassembled WGS sequence"/>
</dbReference>
<comment type="caution">
    <text evidence="1">The sequence shown here is derived from an EMBL/GenBank/DDBJ whole genome shotgun (WGS) entry which is preliminary data.</text>
</comment>
<name>A0ABQ5Z4R7_9SPHN</name>
<evidence type="ECO:0000313" key="2">
    <source>
        <dbReference type="Proteomes" id="UP001156703"/>
    </source>
</evidence>
<gene>
    <name evidence="1" type="ORF">GCM10007925_06650</name>
</gene>
<dbReference type="EMBL" id="BSOO01000004">
    <property type="protein sequence ID" value="GLR46954.1"/>
    <property type="molecule type" value="Genomic_DNA"/>
</dbReference>